<dbReference type="PANTHER" id="PTHR43167">
    <property type="entry name" value="PUTATIVE (AFU_ORTHOLOGUE AFUA_6G01830)-RELATED"/>
    <property type="match status" value="1"/>
</dbReference>
<dbReference type="InterPro" id="IPR029063">
    <property type="entry name" value="SAM-dependent_MTases_sf"/>
</dbReference>
<gene>
    <name evidence="1" type="ORF">GCM10009682_39460</name>
</gene>
<dbReference type="EMBL" id="BAAALT010000127">
    <property type="protein sequence ID" value="GAA1814496.1"/>
    <property type="molecule type" value="Genomic_DNA"/>
</dbReference>
<accession>A0ABN2M894</accession>
<organism evidence="1 2">
    <name type="scientific">Luedemannella flava</name>
    <dbReference type="NCBI Taxonomy" id="349316"/>
    <lineage>
        <taxon>Bacteria</taxon>
        <taxon>Bacillati</taxon>
        <taxon>Actinomycetota</taxon>
        <taxon>Actinomycetes</taxon>
        <taxon>Micromonosporales</taxon>
        <taxon>Micromonosporaceae</taxon>
        <taxon>Luedemannella</taxon>
    </lineage>
</organism>
<dbReference type="PANTHER" id="PTHR43167:SF1">
    <property type="entry name" value="PUTATIVE (AFU_ORTHOLOGUE AFUA_6G01830)-RELATED"/>
    <property type="match status" value="1"/>
</dbReference>
<keyword evidence="2" id="KW-1185">Reference proteome</keyword>
<evidence type="ECO:0000313" key="2">
    <source>
        <dbReference type="Proteomes" id="UP001500218"/>
    </source>
</evidence>
<dbReference type="Pfam" id="PF13578">
    <property type="entry name" value="Methyltransf_24"/>
    <property type="match status" value="1"/>
</dbReference>
<sequence length="181" mass="18586">MTRARARAVDAGFTQSSDGATGELLAVLAAAVPRGGRILEIGTGVGVGLAWLVAGLGARTDVEVVSLEQDPTVAVLAASHGWPARVRLITGDALAVLPELGRFSLIFADAPAGKWTGLDGTLAALEPGGVLLVDDMRPPVWASADHEAHTRRVRATLLGHATLVATELSVGSGLIVCTRRS</sequence>
<reference evidence="1 2" key="1">
    <citation type="journal article" date="2019" name="Int. J. Syst. Evol. Microbiol.">
        <title>The Global Catalogue of Microorganisms (GCM) 10K type strain sequencing project: providing services to taxonomists for standard genome sequencing and annotation.</title>
        <authorList>
            <consortium name="The Broad Institute Genomics Platform"/>
            <consortium name="The Broad Institute Genome Sequencing Center for Infectious Disease"/>
            <person name="Wu L."/>
            <person name="Ma J."/>
        </authorList>
    </citation>
    <scope>NUCLEOTIDE SEQUENCE [LARGE SCALE GENOMIC DNA]</scope>
    <source>
        <strain evidence="1 2">JCM 13250</strain>
    </source>
</reference>
<protein>
    <recommendedName>
        <fullName evidence="3">O-methyltransferase YrrM</fullName>
    </recommendedName>
</protein>
<evidence type="ECO:0000313" key="1">
    <source>
        <dbReference type="EMBL" id="GAA1814496.1"/>
    </source>
</evidence>
<dbReference type="SUPFAM" id="SSF53335">
    <property type="entry name" value="S-adenosyl-L-methionine-dependent methyltransferases"/>
    <property type="match status" value="1"/>
</dbReference>
<name>A0ABN2M894_9ACTN</name>
<evidence type="ECO:0008006" key="3">
    <source>
        <dbReference type="Google" id="ProtNLM"/>
    </source>
</evidence>
<dbReference type="CDD" id="cd02440">
    <property type="entry name" value="AdoMet_MTases"/>
    <property type="match status" value="1"/>
</dbReference>
<comment type="caution">
    <text evidence="1">The sequence shown here is derived from an EMBL/GenBank/DDBJ whole genome shotgun (WGS) entry which is preliminary data.</text>
</comment>
<dbReference type="Proteomes" id="UP001500218">
    <property type="component" value="Unassembled WGS sequence"/>
</dbReference>
<dbReference type="Gene3D" id="3.40.50.150">
    <property type="entry name" value="Vaccinia Virus protein VP39"/>
    <property type="match status" value="1"/>
</dbReference>
<proteinExistence type="predicted"/>